<dbReference type="PANTHER" id="PTHR34384:SF5">
    <property type="entry name" value="L-2,3-DIAMINOPROPANOATE--CITRATE LIGASE"/>
    <property type="match status" value="1"/>
</dbReference>
<name>A0ABR3JGM1_9AGAR</name>
<evidence type="ECO:0000313" key="4">
    <source>
        <dbReference type="Proteomes" id="UP001556367"/>
    </source>
</evidence>
<proteinExistence type="predicted"/>
<dbReference type="PANTHER" id="PTHR34384">
    <property type="entry name" value="L-2,3-DIAMINOPROPANOATE--CITRATE LIGASE"/>
    <property type="match status" value="1"/>
</dbReference>
<reference evidence="4" key="1">
    <citation type="submission" date="2024-06" db="EMBL/GenBank/DDBJ databases">
        <title>Multi-omics analyses provide insights into the biosynthesis of the anticancer antibiotic pleurotin in Hohenbuehelia grisea.</title>
        <authorList>
            <person name="Weaver J.A."/>
            <person name="Alberti F."/>
        </authorList>
    </citation>
    <scope>NUCLEOTIDE SEQUENCE [LARGE SCALE GENOMIC DNA]</scope>
    <source>
        <strain evidence="4">T-177</strain>
    </source>
</reference>
<evidence type="ECO:0000313" key="3">
    <source>
        <dbReference type="EMBL" id="KAL0954600.1"/>
    </source>
</evidence>
<comment type="caution">
    <text evidence="3">The sequence shown here is derived from an EMBL/GenBank/DDBJ whole genome shotgun (WGS) entry which is preliminary data.</text>
</comment>
<protein>
    <recommendedName>
        <fullName evidence="5">IucC family-domain-containing protein</fullName>
    </recommendedName>
</protein>
<gene>
    <name evidence="3" type="ORF">HGRIS_003560</name>
</gene>
<evidence type="ECO:0000259" key="2">
    <source>
        <dbReference type="Pfam" id="PF06276"/>
    </source>
</evidence>
<evidence type="ECO:0008006" key="5">
    <source>
        <dbReference type="Google" id="ProtNLM"/>
    </source>
</evidence>
<dbReference type="InterPro" id="IPR007310">
    <property type="entry name" value="Aerobactin_biosyn_IucA/IucC_N"/>
</dbReference>
<sequence length="614" mass="68675">MSTGCALPPNEHAAFAVVSRLLSCLVTESLLRAFYLPINSDRASGALVVLSTHIMSEHPIIDRALRHSDIFAIIPLHHPPVLKGTPNDKHGQPVGLVDPLDMLPEVYELAETDADSPVNDGLRQAILARLTPPPWELGRFTTLAKTRGVVELWDKFVEGLLVDKKLRKTIENELSSSLHWQRQAFESPPSCPSLNAHPIKWEQSLVAGHPTHPMHRARSMTSVPSDYDWYHPKIRFVRVPQSMLSLSGPFEEYIPRLAQIAATNAGKQLLDVPETTLMPAHELQIPNLVEKFDGIEVLDDDIYVEALAQSSIRTVLVPDMPGIALKLAVGVKISSSLRTISHFTADFGPRFSKDIVPLLSIDRRILSIEVEPASAVYRGEPDIAKHFTAVLRQEYEPPAGENLIVCAALFEMGHKNVPPGVSAIEHVLNLNTEEKREAFLDRYIRLACEALVPPLLNNGVAFEAHAQNVLARFDTRSGELLGFVVRDLGGLRIHPGTLRQSTGTDFQFLPSHCVITDSLEETFPKFYHTLIHNHLQRLIRLLGMHHNGRGWEMLRTHLGSVIPEEHPLRDAWLGPENREVPGKCLMRMRLQGVYRDMVFSPFPNMIQYQPAIQS</sequence>
<feature type="domain" description="Aerobactin siderophore biosynthesis IucA/IucC-like C-terminal" evidence="2">
    <location>
        <begin position="438"/>
        <end position="591"/>
    </location>
</feature>
<dbReference type="EMBL" id="JASNQZ010000007">
    <property type="protein sequence ID" value="KAL0954600.1"/>
    <property type="molecule type" value="Genomic_DNA"/>
</dbReference>
<organism evidence="3 4">
    <name type="scientific">Hohenbuehelia grisea</name>
    <dbReference type="NCBI Taxonomy" id="104357"/>
    <lineage>
        <taxon>Eukaryota</taxon>
        <taxon>Fungi</taxon>
        <taxon>Dikarya</taxon>
        <taxon>Basidiomycota</taxon>
        <taxon>Agaricomycotina</taxon>
        <taxon>Agaricomycetes</taxon>
        <taxon>Agaricomycetidae</taxon>
        <taxon>Agaricales</taxon>
        <taxon>Pleurotineae</taxon>
        <taxon>Pleurotaceae</taxon>
        <taxon>Hohenbuehelia</taxon>
    </lineage>
</organism>
<dbReference type="InterPro" id="IPR022770">
    <property type="entry name" value="IucA/IucC-like_C"/>
</dbReference>
<keyword evidence="4" id="KW-1185">Reference proteome</keyword>
<dbReference type="Gene3D" id="1.10.510.40">
    <property type="match status" value="1"/>
</dbReference>
<evidence type="ECO:0000259" key="1">
    <source>
        <dbReference type="Pfam" id="PF04183"/>
    </source>
</evidence>
<accession>A0ABR3JGM1</accession>
<dbReference type="InterPro" id="IPR037455">
    <property type="entry name" value="LucA/IucC-like"/>
</dbReference>
<feature type="domain" description="Aerobactin siderophore biosynthesis IucA/IucC N-terminal" evidence="1">
    <location>
        <begin position="199"/>
        <end position="410"/>
    </location>
</feature>
<dbReference type="Proteomes" id="UP001556367">
    <property type="component" value="Unassembled WGS sequence"/>
</dbReference>
<dbReference type="Pfam" id="PF04183">
    <property type="entry name" value="IucA_IucC"/>
    <property type="match status" value="1"/>
</dbReference>
<dbReference type="Pfam" id="PF06276">
    <property type="entry name" value="FhuF"/>
    <property type="match status" value="1"/>
</dbReference>